<name>A0A7K1SKY1_9BACT</name>
<proteinExistence type="predicted"/>
<reference evidence="2 3" key="1">
    <citation type="submission" date="2019-12" db="EMBL/GenBank/DDBJ databases">
        <title>Spirosoma sp. HMF4905 genome sequencing and assembly.</title>
        <authorList>
            <person name="Kang H."/>
            <person name="Cha I."/>
            <person name="Kim H."/>
            <person name="Joh K."/>
        </authorList>
    </citation>
    <scope>NUCLEOTIDE SEQUENCE [LARGE SCALE GENOMIC DNA]</scope>
    <source>
        <strain evidence="2 3">HMF4905</strain>
    </source>
</reference>
<evidence type="ECO:0000313" key="3">
    <source>
        <dbReference type="Proteomes" id="UP000436006"/>
    </source>
</evidence>
<accession>A0A7K1SKY1</accession>
<organism evidence="2 3">
    <name type="scientific">Spirosoma arboris</name>
    <dbReference type="NCBI Taxonomy" id="2682092"/>
    <lineage>
        <taxon>Bacteria</taxon>
        <taxon>Pseudomonadati</taxon>
        <taxon>Bacteroidota</taxon>
        <taxon>Cytophagia</taxon>
        <taxon>Cytophagales</taxon>
        <taxon>Cytophagaceae</taxon>
        <taxon>Spirosoma</taxon>
    </lineage>
</organism>
<dbReference type="Proteomes" id="UP000436006">
    <property type="component" value="Unassembled WGS sequence"/>
</dbReference>
<keyword evidence="3" id="KW-1185">Reference proteome</keyword>
<feature type="transmembrane region" description="Helical" evidence="1">
    <location>
        <begin position="53"/>
        <end position="71"/>
    </location>
</feature>
<dbReference type="AlphaFoldDB" id="A0A7K1SKY1"/>
<feature type="transmembrane region" description="Helical" evidence="1">
    <location>
        <begin position="83"/>
        <end position="101"/>
    </location>
</feature>
<evidence type="ECO:0000256" key="1">
    <source>
        <dbReference type="SAM" id="Phobius"/>
    </source>
</evidence>
<keyword evidence="1" id="KW-1133">Transmembrane helix</keyword>
<dbReference type="RefSeq" id="WP_157589243.1">
    <property type="nucleotide sequence ID" value="NZ_WPIN01000015.1"/>
</dbReference>
<protein>
    <submittedName>
        <fullName evidence="2">Uncharacterized protein</fullName>
    </submittedName>
</protein>
<keyword evidence="1" id="KW-0472">Membrane</keyword>
<comment type="caution">
    <text evidence="2">The sequence shown here is derived from an EMBL/GenBank/DDBJ whole genome shotgun (WGS) entry which is preliminary data.</text>
</comment>
<dbReference type="EMBL" id="WPIN01000015">
    <property type="protein sequence ID" value="MVM34424.1"/>
    <property type="molecule type" value="Genomic_DNA"/>
</dbReference>
<gene>
    <name evidence="2" type="ORF">GO755_30615</name>
</gene>
<evidence type="ECO:0000313" key="2">
    <source>
        <dbReference type="EMBL" id="MVM34424.1"/>
    </source>
</evidence>
<sequence>MPRLENHFRSQQQVVAKIQQRANPRGALTHATPKRVIMPFSERMRIMLRKGSIGVGLVLLVGIFVVGRLLAGGLASGRLMHTIWVGLVCLPLIYLSGRWMANDSRK</sequence>
<keyword evidence="1" id="KW-0812">Transmembrane</keyword>